<feature type="compositionally biased region" description="Low complexity" evidence="13">
    <location>
        <begin position="46"/>
        <end position="67"/>
    </location>
</feature>
<dbReference type="InterPro" id="IPR004839">
    <property type="entry name" value="Aminotransferase_I/II_large"/>
</dbReference>
<dbReference type="EMBL" id="FMSP01000005">
    <property type="protein sequence ID" value="SCV69774.1"/>
    <property type="molecule type" value="Genomic_DNA"/>
</dbReference>
<dbReference type="InterPro" id="IPR015422">
    <property type="entry name" value="PyrdxlP-dep_Trfase_small"/>
</dbReference>
<dbReference type="CDD" id="cd00609">
    <property type="entry name" value="AAT_like"/>
    <property type="match status" value="1"/>
</dbReference>
<keyword evidence="8 12" id="KW-0663">Pyridoxal phosphate</keyword>
<accession>A0A238FD17</accession>
<feature type="region of interest" description="Disordered" evidence="13">
    <location>
        <begin position="46"/>
        <end position="71"/>
    </location>
</feature>
<evidence type="ECO:0000259" key="14">
    <source>
        <dbReference type="Pfam" id="PF00155"/>
    </source>
</evidence>
<dbReference type="InterPro" id="IPR001917">
    <property type="entry name" value="Aminotrans_II_pyridoxalP_BS"/>
</dbReference>
<dbReference type="EC" id="2.6.1.9" evidence="4"/>
<dbReference type="OrthoDB" id="2015537at2759"/>
<dbReference type="GO" id="GO:0030170">
    <property type="term" value="F:pyridoxal phosphate binding"/>
    <property type="evidence" value="ECO:0007669"/>
    <property type="project" value="InterPro"/>
</dbReference>
<comment type="pathway">
    <text evidence="2">Amino-acid biosynthesis; L-histidine biosynthesis; L-histidine from 5-phospho-alpha-D-ribose 1-diphosphate: step 7/9.</text>
</comment>
<evidence type="ECO:0000256" key="2">
    <source>
        <dbReference type="ARBA" id="ARBA00005011"/>
    </source>
</evidence>
<evidence type="ECO:0000256" key="11">
    <source>
        <dbReference type="ARBA" id="ARBA00047481"/>
    </source>
</evidence>
<evidence type="ECO:0000256" key="1">
    <source>
        <dbReference type="ARBA" id="ARBA00001933"/>
    </source>
</evidence>
<evidence type="ECO:0000256" key="7">
    <source>
        <dbReference type="ARBA" id="ARBA00022679"/>
    </source>
</evidence>
<keyword evidence="6" id="KW-0028">Amino-acid biosynthesis</keyword>
<dbReference type="GO" id="GO:0000105">
    <property type="term" value="P:L-histidine biosynthetic process"/>
    <property type="evidence" value="ECO:0007669"/>
    <property type="project" value="UniProtKB-KW"/>
</dbReference>
<evidence type="ECO:0000256" key="13">
    <source>
        <dbReference type="SAM" id="MobiDB-lite"/>
    </source>
</evidence>
<dbReference type="Gene3D" id="3.40.640.10">
    <property type="entry name" value="Type I PLP-dependent aspartate aminotransferase-like (Major domain)"/>
    <property type="match status" value="1"/>
</dbReference>
<dbReference type="Gene3D" id="3.90.1150.10">
    <property type="entry name" value="Aspartate Aminotransferase, domain 1"/>
    <property type="match status" value="1"/>
</dbReference>
<keyword evidence="16" id="KW-1185">Reference proteome</keyword>
<dbReference type="PANTHER" id="PTHR42885">
    <property type="entry name" value="HISTIDINOL-PHOSPHATE AMINOTRANSFERASE-RELATED"/>
    <property type="match status" value="1"/>
</dbReference>
<reference evidence="16" key="1">
    <citation type="submission" date="2016-09" db="EMBL/GenBank/DDBJ databases">
        <authorList>
            <person name="Jeantristanb JTB J.-T."/>
            <person name="Ricardo R."/>
        </authorList>
    </citation>
    <scope>NUCLEOTIDE SEQUENCE [LARGE SCALE GENOMIC DNA]</scope>
</reference>
<dbReference type="PROSITE" id="PS00599">
    <property type="entry name" value="AA_TRANSFER_CLASS_2"/>
    <property type="match status" value="1"/>
</dbReference>
<comment type="similarity">
    <text evidence="3 12">Belongs to the class-II pyridoxal-phosphate-dependent aminotransferase family.</text>
</comment>
<evidence type="ECO:0000256" key="12">
    <source>
        <dbReference type="RuleBase" id="RU003693"/>
    </source>
</evidence>
<comment type="catalytic activity">
    <reaction evidence="11">
        <text>L-histidinol phosphate + 2-oxoglutarate = 3-(imidazol-4-yl)-2-oxopropyl phosphate + L-glutamate</text>
        <dbReference type="Rhea" id="RHEA:23744"/>
        <dbReference type="ChEBI" id="CHEBI:16810"/>
        <dbReference type="ChEBI" id="CHEBI:29985"/>
        <dbReference type="ChEBI" id="CHEBI:57766"/>
        <dbReference type="ChEBI" id="CHEBI:57980"/>
        <dbReference type="EC" id="2.6.1.9"/>
    </reaction>
</comment>
<evidence type="ECO:0000313" key="16">
    <source>
        <dbReference type="Proteomes" id="UP000198372"/>
    </source>
</evidence>
<evidence type="ECO:0000256" key="3">
    <source>
        <dbReference type="ARBA" id="ARBA00008392"/>
    </source>
</evidence>
<sequence length="415" mass="45307">MVANPPHFLLSAAIRPNILSLTPYRCARDDYSEGLLLDANENSLGHSLPSASSSSSSADQTQQQQGDTTEEFDSLDLHRYPSPTHIPIKQRLCHLRNVPSTDHIFLGVGSDEVIDLLFRITCAPQNDRVLICPPTYGMYAVCAQINDVDVVKVPLDCERGRFQLDVEKINSTISSAASTLNPIKLVFICSPGNPTGTLIPLRAIRSILDNPDFTGLVVIDEAYIDFCPSPCSDSAVQLATSTEGAYDNLVVMQTLSKGFGLAAIRLGVAYGSKDVIQVLNNIKAPYNVSTPTASLALRALSEQGLTTFRNKIETLNANRDFLARELEQLPQVVGLLGSGNANFLMVQIASFKDRTQVDNDRAKRISTLMAEEEAVVVRFRGNEIGCLGCLRITIGTRQECETVLDKLKKAFESTK</sequence>
<evidence type="ECO:0000256" key="8">
    <source>
        <dbReference type="ARBA" id="ARBA00022898"/>
    </source>
</evidence>
<organism evidence="15 16">
    <name type="scientific">Microbotryum intermedium</name>
    <dbReference type="NCBI Taxonomy" id="269621"/>
    <lineage>
        <taxon>Eukaryota</taxon>
        <taxon>Fungi</taxon>
        <taxon>Dikarya</taxon>
        <taxon>Basidiomycota</taxon>
        <taxon>Pucciniomycotina</taxon>
        <taxon>Microbotryomycetes</taxon>
        <taxon>Microbotryales</taxon>
        <taxon>Microbotryaceae</taxon>
        <taxon>Microbotryum</taxon>
    </lineage>
</organism>
<dbReference type="PANTHER" id="PTHR42885:SF2">
    <property type="entry name" value="HISTIDINOL-PHOSPHATE AMINOTRANSFERASE"/>
    <property type="match status" value="1"/>
</dbReference>
<dbReference type="NCBIfam" id="TIGR01141">
    <property type="entry name" value="hisC"/>
    <property type="match status" value="1"/>
</dbReference>
<evidence type="ECO:0000256" key="4">
    <source>
        <dbReference type="ARBA" id="ARBA00012748"/>
    </source>
</evidence>
<dbReference type="GO" id="GO:0004400">
    <property type="term" value="F:histidinol-phosphate transaminase activity"/>
    <property type="evidence" value="ECO:0007669"/>
    <property type="project" value="UniProtKB-EC"/>
</dbReference>
<dbReference type="InterPro" id="IPR015424">
    <property type="entry name" value="PyrdxlP-dep_Trfase"/>
</dbReference>
<evidence type="ECO:0000256" key="5">
    <source>
        <dbReference type="ARBA" id="ARBA00022576"/>
    </source>
</evidence>
<dbReference type="Pfam" id="PF00155">
    <property type="entry name" value="Aminotran_1_2"/>
    <property type="match status" value="1"/>
</dbReference>
<protein>
    <recommendedName>
        <fullName evidence="4">histidinol-phosphate transaminase</fullName>
        <ecNumber evidence="4">2.6.1.9</ecNumber>
    </recommendedName>
    <alternativeName>
        <fullName evidence="10">Imidazole acetol-phosphate transaminase</fullName>
    </alternativeName>
</protein>
<dbReference type="InterPro" id="IPR005861">
    <property type="entry name" value="HisP_aminotrans"/>
</dbReference>
<proteinExistence type="inferred from homology"/>
<dbReference type="AlphaFoldDB" id="A0A238FD17"/>
<dbReference type="Proteomes" id="UP000198372">
    <property type="component" value="Unassembled WGS sequence"/>
</dbReference>
<evidence type="ECO:0000256" key="9">
    <source>
        <dbReference type="ARBA" id="ARBA00023102"/>
    </source>
</evidence>
<feature type="domain" description="Aminotransferase class I/classII large" evidence="14">
    <location>
        <begin position="63"/>
        <end position="407"/>
    </location>
</feature>
<keyword evidence="9" id="KW-0368">Histidine biosynthesis</keyword>
<evidence type="ECO:0000256" key="6">
    <source>
        <dbReference type="ARBA" id="ARBA00022605"/>
    </source>
</evidence>
<dbReference type="InterPro" id="IPR015421">
    <property type="entry name" value="PyrdxlP-dep_Trfase_major"/>
</dbReference>
<dbReference type="STRING" id="269621.A0A238FD17"/>
<evidence type="ECO:0000256" key="10">
    <source>
        <dbReference type="ARBA" id="ARBA00030262"/>
    </source>
</evidence>
<keyword evidence="5" id="KW-0032">Aminotransferase</keyword>
<dbReference type="SUPFAM" id="SSF53383">
    <property type="entry name" value="PLP-dependent transferases"/>
    <property type="match status" value="1"/>
</dbReference>
<evidence type="ECO:0000313" key="15">
    <source>
        <dbReference type="EMBL" id="SCV69774.1"/>
    </source>
</evidence>
<gene>
    <name evidence="15" type="ORF">BQ2448_1168</name>
</gene>
<keyword evidence="7" id="KW-0808">Transferase</keyword>
<name>A0A238FD17_9BASI</name>
<comment type="cofactor">
    <cofactor evidence="1 12">
        <name>pyridoxal 5'-phosphate</name>
        <dbReference type="ChEBI" id="CHEBI:597326"/>
    </cofactor>
</comment>